<feature type="transmembrane region" description="Helical" evidence="1">
    <location>
        <begin position="12"/>
        <end position="32"/>
    </location>
</feature>
<evidence type="ECO:0000256" key="1">
    <source>
        <dbReference type="SAM" id="Phobius"/>
    </source>
</evidence>
<keyword evidence="1" id="KW-0472">Membrane</keyword>
<keyword evidence="1" id="KW-0812">Transmembrane</keyword>
<reference evidence="2" key="1">
    <citation type="submission" date="2016-10" db="EMBL/GenBank/DDBJ databases">
        <authorList>
            <person name="de Groot N.N."/>
        </authorList>
    </citation>
    <scope>NUCLEOTIDE SEQUENCE</scope>
</reference>
<dbReference type="EMBL" id="FPKX01000044">
    <property type="protein sequence ID" value="SFZ98289.1"/>
    <property type="molecule type" value="Genomic_DNA"/>
</dbReference>
<protein>
    <submittedName>
        <fullName evidence="2">Uncharacterized protein</fullName>
    </submittedName>
</protein>
<organism evidence="2">
    <name type="scientific">hydrothermal vent metagenome</name>
    <dbReference type="NCBI Taxonomy" id="652676"/>
    <lineage>
        <taxon>unclassified sequences</taxon>
        <taxon>metagenomes</taxon>
        <taxon>ecological metagenomes</taxon>
    </lineage>
</organism>
<feature type="transmembrane region" description="Helical" evidence="1">
    <location>
        <begin position="38"/>
        <end position="57"/>
    </location>
</feature>
<keyword evidence="1" id="KW-1133">Transmembrane helix</keyword>
<dbReference type="AlphaFoldDB" id="A0A1W1EE10"/>
<name>A0A1W1EE10_9ZZZZ</name>
<proteinExistence type="predicted"/>
<accession>A0A1W1EE10</accession>
<evidence type="ECO:0000313" key="2">
    <source>
        <dbReference type="EMBL" id="SFZ98289.1"/>
    </source>
</evidence>
<gene>
    <name evidence="2" type="ORF">MNB_SV-5-1802</name>
</gene>
<sequence>MLNFLNQFGLAVKYAVIGAVMTPVGIFIAGLFGMQMEMGYISAVISGAIGGAIGGFIREKQGKID</sequence>